<name>A0A193LI88_9GAMM</name>
<evidence type="ECO:0000256" key="5">
    <source>
        <dbReference type="ARBA" id="ARBA00041319"/>
    </source>
</evidence>
<dbReference type="SUPFAM" id="SSF69754">
    <property type="entry name" value="Ribosome binding protein Y (YfiA homologue)"/>
    <property type="match status" value="1"/>
</dbReference>
<dbReference type="PANTHER" id="PTHR33231:SF1">
    <property type="entry name" value="30S RIBOSOMAL PROTEIN"/>
    <property type="match status" value="1"/>
</dbReference>
<dbReference type="GO" id="GO:0022627">
    <property type="term" value="C:cytosolic small ribosomal subunit"/>
    <property type="evidence" value="ECO:0007669"/>
    <property type="project" value="TreeGrafter"/>
</dbReference>
<organism evidence="6 7">
    <name type="scientific">Woeseia oceani</name>
    <dbReference type="NCBI Taxonomy" id="1548547"/>
    <lineage>
        <taxon>Bacteria</taxon>
        <taxon>Pseudomonadati</taxon>
        <taxon>Pseudomonadota</taxon>
        <taxon>Gammaproteobacteria</taxon>
        <taxon>Woeseiales</taxon>
        <taxon>Woeseiaceae</taxon>
        <taxon>Woeseia</taxon>
    </lineage>
</organism>
<dbReference type="InterPro" id="IPR036567">
    <property type="entry name" value="RHF-like"/>
</dbReference>
<evidence type="ECO:0000313" key="7">
    <source>
        <dbReference type="Proteomes" id="UP000092695"/>
    </source>
</evidence>
<evidence type="ECO:0000256" key="3">
    <source>
        <dbReference type="ARBA" id="ARBA00038695"/>
    </source>
</evidence>
<evidence type="ECO:0000256" key="4">
    <source>
        <dbReference type="ARBA" id="ARBA00041148"/>
    </source>
</evidence>
<dbReference type="KEGG" id="woc:BA177_14305"/>
<dbReference type="Gene3D" id="3.30.160.100">
    <property type="entry name" value="Ribosome hibernation promotion factor-like"/>
    <property type="match status" value="1"/>
</dbReference>
<dbReference type="STRING" id="1548547.BA177_14305"/>
<gene>
    <name evidence="6" type="ORF">BA177_14305</name>
</gene>
<accession>A0A193LI88</accession>
<dbReference type="Proteomes" id="UP000092695">
    <property type="component" value="Chromosome"/>
</dbReference>
<dbReference type="InterPro" id="IPR050574">
    <property type="entry name" value="HPF/YfiA_ribosome-assoc"/>
</dbReference>
<dbReference type="Pfam" id="PF02482">
    <property type="entry name" value="Ribosomal_S30AE"/>
    <property type="match status" value="1"/>
</dbReference>
<dbReference type="RefSeq" id="WP_068617307.1">
    <property type="nucleotide sequence ID" value="NZ_CP016268.1"/>
</dbReference>
<dbReference type="AlphaFoldDB" id="A0A193LI88"/>
<keyword evidence="7" id="KW-1185">Reference proteome</keyword>
<dbReference type="EMBL" id="CP016268">
    <property type="protein sequence ID" value="ANO52206.1"/>
    <property type="molecule type" value="Genomic_DNA"/>
</dbReference>
<keyword evidence="1" id="KW-0810">Translation regulation</keyword>
<dbReference type="InterPro" id="IPR003489">
    <property type="entry name" value="RHF/RaiA"/>
</dbReference>
<reference evidence="6 7" key="1">
    <citation type="submission" date="2016-06" db="EMBL/GenBank/DDBJ databases">
        <title>Complete genome sequence of a deep-branching marine Gamma Proteobacterium Woeseia oceani type strain XK5.</title>
        <authorList>
            <person name="Mu D."/>
            <person name="Du Z."/>
        </authorList>
    </citation>
    <scope>NUCLEOTIDE SEQUENCE [LARGE SCALE GENOMIC DNA]</scope>
    <source>
        <strain evidence="6 7">XK5</strain>
    </source>
</reference>
<comment type="subunit">
    <text evidence="3">Associates exclusively with 100S ribosomes, which are dimers of 70S ribosomes.</text>
</comment>
<proteinExistence type="inferred from homology"/>
<sequence>MQLSVTGHHVDVTTAMRNYVATKIEKVERHFDLVSDVHCVLTVEKLRHKAEATVNVNGGRIHADATEDDMYAAIDSLVDKLDRQVRKHKEKLADHHAREADKRSYG</sequence>
<evidence type="ECO:0000313" key="6">
    <source>
        <dbReference type="EMBL" id="ANO52206.1"/>
    </source>
</evidence>
<dbReference type="CDD" id="cd00552">
    <property type="entry name" value="RaiA"/>
    <property type="match status" value="1"/>
</dbReference>
<comment type="similarity">
    <text evidence="2">Belongs to the HPF/YfiA ribosome-associated protein family. Short HPF subfamily.</text>
</comment>
<dbReference type="NCBIfam" id="TIGR00741">
    <property type="entry name" value="yfiA"/>
    <property type="match status" value="1"/>
</dbReference>
<dbReference type="PANTHER" id="PTHR33231">
    <property type="entry name" value="30S RIBOSOMAL PROTEIN"/>
    <property type="match status" value="1"/>
</dbReference>
<evidence type="ECO:0000256" key="2">
    <source>
        <dbReference type="ARBA" id="ARBA00038434"/>
    </source>
</evidence>
<dbReference type="GO" id="GO:0043024">
    <property type="term" value="F:ribosomal small subunit binding"/>
    <property type="evidence" value="ECO:0007669"/>
    <property type="project" value="TreeGrafter"/>
</dbReference>
<evidence type="ECO:0000256" key="1">
    <source>
        <dbReference type="ARBA" id="ARBA00022845"/>
    </source>
</evidence>
<dbReference type="GO" id="GO:0045900">
    <property type="term" value="P:negative regulation of translational elongation"/>
    <property type="evidence" value="ECO:0007669"/>
    <property type="project" value="TreeGrafter"/>
</dbReference>
<protein>
    <recommendedName>
        <fullName evidence="4">Ribosome hibernation promoting factor</fullName>
    </recommendedName>
    <alternativeName>
        <fullName evidence="5">Hibernation factor HPF</fullName>
    </alternativeName>
</protein>
<dbReference type="OrthoDB" id="9795980at2"/>
<dbReference type="FunFam" id="3.30.160.100:FF:000001">
    <property type="entry name" value="Ribosome hibernation promoting factor"/>
    <property type="match status" value="1"/>
</dbReference>